<proteinExistence type="predicted"/>
<evidence type="ECO:0000313" key="1">
    <source>
        <dbReference type="EMBL" id="ASN71543.1"/>
    </source>
</evidence>
<name>A0A2H4JC30_9CAUD</name>
<dbReference type="EMBL" id="MF417927">
    <property type="protein sequence ID" value="ASN71543.1"/>
    <property type="molecule type" value="Genomic_DNA"/>
</dbReference>
<accession>A0A2H4JC30</accession>
<reference evidence="1" key="1">
    <citation type="submission" date="2017-06" db="EMBL/GenBank/DDBJ databases">
        <title>Novel phages from South African skin metaviromes.</title>
        <authorList>
            <person name="van Zyl L.J."/>
            <person name="Abrahams Y."/>
            <person name="Stander E.A."/>
            <person name="Kirby B.M."/>
            <person name="Clavaud C."/>
            <person name="Farcet C."/>
            <person name="Breton L."/>
            <person name="Trindade M.I."/>
        </authorList>
    </citation>
    <scope>NUCLEOTIDE SEQUENCE</scope>
</reference>
<protein>
    <submittedName>
        <fullName evidence="1">Uncharacterized protein</fullName>
    </submittedName>
</protein>
<sequence length="206" mass="23344">MQSFYLQDSRSYTGDGLMFWALGGGYTTNIDQAERFTQDQAQGQHDCRETDVPWPADYIEQRAHRGVDCQYVSQADAAPLLAQNGPVVLHVPKDWNGNDLIWIGTHGQRGPVLDLARRDWTAADLEIAKALGCISWPLRYIEGKARRLVHRQNVNHAQAIRGTGIVLQKPRKPKERPLNCGGCGRFISWDRRFFEDCSHCGQDNRP</sequence>
<organism evidence="1">
    <name type="scientific">uncultured Caudovirales phage</name>
    <dbReference type="NCBI Taxonomy" id="2100421"/>
    <lineage>
        <taxon>Viruses</taxon>
        <taxon>Duplodnaviria</taxon>
        <taxon>Heunggongvirae</taxon>
        <taxon>Uroviricota</taxon>
        <taxon>Caudoviricetes</taxon>
        <taxon>Peduoviridae</taxon>
        <taxon>Maltschvirus</taxon>
        <taxon>Maltschvirus maltsch</taxon>
    </lineage>
</organism>
<gene>
    <name evidence="1" type="ORF">9F2_37</name>
</gene>